<keyword evidence="4" id="KW-1185">Reference proteome</keyword>
<feature type="compositionally biased region" description="Basic and acidic residues" evidence="1">
    <location>
        <begin position="362"/>
        <end position="374"/>
    </location>
</feature>
<keyword evidence="2" id="KW-0472">Membrane</keyword>
<dbReference type="AlphaFoldDB" id="A0A5C3QAD8"/>
<dbReference type="Proteomes" id="UP000305067">
    <property type="component" value="Unassembled WGS sequence"/>
</dbReference>
<evidence type="ECO:0000256" key="1">
    <source>
        <dbReference type="SAM" id="MobiDB-lite"/>
    </source>
</evidence>
<feature type="transmembrane region" description="Helical" evidence="2">
    <location>
        <begin position="77"/>
        <end position="98"/>
    </location>
</feature>
<feature type="transmembrane region" description="Helical" evidence="2">
    <location>
        <begin position="318"/>
        <end position="336"/>
    </location>
</feature>
<gene>
    <name evidence="3" type="ORF">BDV98DRAFT_607255</name>
</gene>
<dbReference type="OrthoDB" id="2641762at2759"/>
<evidence type="ECO:0000313" key="4">
    <source>
        <dbReference type="Proteomes" id="UP000305067"/>
    </source>
</evidence>
<dbReference type="EMBL" id="ML178843">
    <property type="protein sequence ID" value="TFK97999.1"/>
    <property type="molecule type" value="Genomic_DNA"/>
</dbReference>
<feature type="region of interest" description="Disordered" evidence="1">
    <location>
        <begin position="361"/>
        <end position="380"/>
    </location>
</feature>
<feature type="transmembrane region" description="Helical" evidence="2">
    <location>
        <begin position="166"/>
        <end position="186"/>
    </location>
</feature>
<evidence type="ECO:0000256" key="2">
    <source>
        <dbReference type="SAM" id="Phobius"/>
    </source>
</evidence>
<evidence type="ECO:0000313" key="3">
    <source>
        <dbReference type="EMBL" id="TFK97999.1"/>
    </source>
</evidence>
<name>A0A5C3QAD8_9AGAR</name>
<sequence>MSYTVCGPLGTDPHHVLENASVVLSTPSPWKLYLVNTDDRGRANHPFPFATLPYFSTVPRDNSVHCMGSSDSEDHVFQLSLFVGNVVGVIIWTSQAWIAGHAMSFLLRNQQFCRLSKQVLAACAIILVLCTGVSLGVSIALGQSFWEDRHWQGGFAANFESKSMKWWPALGVVSAVLANSLADLVLLYRCYIIWENRIYIMVLPTLLLLASTTMGFVALTIASGPGLLFSHELRLRYGIPWIVLTCAFNIMLTCLVTGRLIHFRRNVQRHAVHVQYAEVYTSIPVIFIESALPLTILHILQVAAMARRSPARMFLGPIWYACVGVAPMLVILLVAMNRAWCRRAVVDMQFSITEHTAQKQSLRADSECEHHEGNGRPGYQPSIARLHSISSDATDNINPGYIESLR</sequence>
<keyword evidence="2" id="KW-1133">Transmembrane helix</keyword>
<feature type="transmembrane region" description="Helical" evidence="2">
    <location>
        <begin position="198"/>
        <end position="221"/>
    </location>
</feature>
<feature type="transmembrane region" description="Helical" evidence="2">
    <location>
        <begin position="119"/>
        <end position="146"/>
    </location>
</feature>
<reference evidence="3 4" key="1">
    <citation type="journal article" date="2019" name="Nat. Ecol. Evol.">
        <title>Megaphylogeny resolves global patterns of mushroom evolution.</title>
        <authorList>
            <person name="Varga T."/>
            <person name="Krizsan K."/>
            <person name="Foldi C."/>
            <person name="Dima B."/>
            <person name="Sanchez-Garcia M."/>
            <person name="Sanchez-Ramirez S."/>
            <person name="Szollosi G.J."/>
            <person name="Szarkandi J.G."/>
            <person name="Papp V."/>
            <person name="Albert L."/>
            <person name="Andreopoulos W."/>
            <person name="Angelini C."/>
            <person name="Antonin V."/>
            <person name="Barry K.W."/>
            <person name="Bougher N.L."/>
            <person name="Buchanan P."/>
            <person name="Buyck B."/>
            <person name="Bense V."/>
            <person name="Catcheside P."/>
            <person name="Chovatia M."/>
            <person name="Cooper J."/>
            <person name="Damon W."/>
            <person name="Desjardin D."/>
            <person name="Finy P."/>
            <person name="Geml J."/>
            <person name="Haridas S."/>
            <person name="Hughes K."/>
            <person name="Justo A."/>
            <person name="Karasinski D."/>
            <person name="Kautmanova I."/>
            <person name="Kiss B."/>
            <person name="Kocsube S."/>
            <person name="Kotiranta H."/>
            <person name="LaButti K.M."/>
            <person name="Lechner B.E."/>
            <person name="Liimatainen K."/>
            <person name="Lipzen A."/>
            <person name="Lukacs Z."/>
            <person name="Mihaltcheva S."/>
            <person name="Morgado L.N."/>
            <person name="Niskanen T."/>
            <person name="Noordeloos M.E."/>
            <person name="Ohm R.A."/>
            <person name="Ortiz-Santana B."/>
            <person name="Ovrebo C."/>
            <person name="Racz N."/>
            <person name="Riley R."/>
            <person name="Savchenko A."/>
            <person name="Shiryaev A."/>
            <person name="Soop K."/>
            <person name="Spirin V."/>
            <person name="Szebenyi C."/>
            <person name="Tomsovsky M."/>
            <person name="Tulloss R.E."/>
            <person name="Uehling J."/>
            <person name="Grigoriev I.V."/>
            <person name="Vagvolgyi C."/>
            <person name="Papp T."/>
            <person name="Martin F.M."/>
            <person name="Miettinen O."/>
            <person name="Hibbett D.S."/>
            <person name="Nagy L.G."/>
        </authorList>
    </citation>
    <scope>NUCLEOTIDE SEQUENCE [LARGE SCALE GENOMIC DNA]</scope>
    <source>
        <strain evidence="3 4">CBS 309.79</strain>
    </source>
</reference>
<accession>A0A5C3QAD8</accession>
<organism evidence="3 4">
    <name type="scientific">Pterulicium gracile</name>
    <dbReference type="NCBI Taxonomy" id="1884261"/>
    <lineage>
        <taxon>Eukaryota</taxon>
        <taxon>Fungi</taxon>
        <taxon>Dikarya</taxon>
        <taxon>Basidiomycota</taxon>
        <taxon>Agaricomycotina</taxon>
        <taxon>Agaricomycetes</taxon>
        <taxon>Agaricomycetidae</taxon>
        <taxon>Agaricales</taxon>
        <taxon>Pleurotineae</taxon>
        <taxon>Pterulaceae</taxon>
        <taxon>Pterulicium</taxon>
    </lineage>
</organism>
<protein>
    <submittedName>
        <fullName evidence="3">Uncharacterized protein</fullName>
    </submittedName>
</protein>
<feature type="transmembrane region" description="Helical" evidence="2">
    <location>
        <begin position="241"/>
        <end position="261"/>
    </location>
</feature>
<proteinExistence type="predicted"/>
<keyword evidence="2" id="KW-0812">Transmembrane</keyword>
<feature type="transmembrane region" description="Helical" evidence="2">
    <location>
        <begin position="282"/>
        <end position="306"/>
    </location>
</feature>